<evidence type="ECO:0000256" key="2">
    <source>
        <dbReference type="SAM" id="SignalP"/>
    </source>
</evidence>
<organism evidence="3 4">
    <name type="scientific">Arthrobotrys conoides</name>
    <dbReference type="NCBI Taxonomy" id="74498"/>
    <lineage>
        <taxon>Eukaryota</taxon>
        <taxon>Fungi</taxon>
        <taxon>Dikarya</taxon>
        <taxon>Ascomycota</taxon>
        <taxon>Pezizomycotina</taxon>
        <taxon>Orbiliomycetes</taxon>
        <taxon>Orbiliales</taxon>
        <taxon>Orbiliaceae</taxon>
        <taxon>Arthrobotrys</taxon>
    </lineage>
</organism>
<keyword evidence="4" id="KW-1185">Reference proteome</keyword>
<accession>A0AAN8NAD9</accession>
<dbReference type="AlphaFoldDB" id="A0AAN8NAD9"/>
<feature type="compositionally biased region" description="Low complexity" evidence="1">
    <location>
        <begin position="26"/>
        <end position="74"/>
    </location>
</feature>
<name>A0AAN8NAD9_9PEZI</name>
<sequence>MVAPLDVTVLLLMVLPVLVLPDMGSSRHGNGNNTGHGSNNTGHSSNNTGHGSSSYSPSSGRYGSEYRGSEYRGSGYRGHENRGGSEYRGRGRGHRGHDNRGPVPQGHPSHQNVSGYPNVSYPQQPFHKKT</sequence>
<gene>
    <name evidence="3" type="ORF">TWF506_007343</name>
</gene>
<evidence type="ECO:0000313" key="4">
    <source>
        <dbReference type="Proteomes" id="UP001307849"/>
    </source>
</evidence>
<proteinExistence type="predicted"/>
<evidence type="ECO:0000313" key="3">
    <source>
        <dbReference type="EMBL" id="KAK6514985.1"/>
    </source>
</evidence>
<evidence type="ECO:0000256" key="1">
    <source>
        <dbReference type="SAM" id="MobiDB-lite"/>
    </source>
</evidence>
<feature type="signal peptide" evidence="2">
    <location>
        <begin position="1"/>
        <end position="19"/>
    </location>
</feature>
<reference evidence="3 4" key="1">
    <citation type="submission" date="2019-10" db="EMBL/GenBank/DDBJ databases">
        <authorList>
            <person name="Palmer J.M."/>
        </authorList>
    </citation>
    <scope>NUCLEOTIDE SEQUENCE [LARGE SCALE GENOMIC DNA]</scope>
    <source>
        <strain evidence="3 4">TWF506</strain>
    </source>
</reference>
<protein>
    <submittedName>
        <fullName evidence="3">Uncharacterized protein</fullName>
    </submittedName>
</protein>
<comment type="caution">
    <text evidence="3">The sequence shown here is derived from an EMBL/GenBank/DDBJ whole genome shotgun (WGS) entry which is preliminary data.</text>
</comment>
<feature type="compositionally biased region" description="Basic and acidic residues" evidence="1">
    <location>
        <begin position="77"/>
        <end position="89"/>
    </location>
</feature>
<dbReference type="EMBL" id="JAVHJM010000004">
    <property type="protein sequence ID" value="KAK6514985.1"/>
    <property type="molecule type" value="Genomic_DNA"/>
</dbReference>
<feature type="compositionally biased region" description="Polar residues" evidence="1">
    <location>
        <begin position="108"/>
        <end position="123"/>
    </location>
</feature>
<keyword evidence="2" id="KW-0732">Signal</keyword>
<feature type="chain" id="PRO_5042828754" evidence="2">
    <location>
        <begin position="20"/>
        <end position="130"/>
    </location>
</feature>
<dbReference type="Proteomes" id="UP001307849">
    <property type="component" value="Unassembled WGS sequence"/>
</dbReference>
<feature type="region of interest" description="Disordered" evidence="1">
    <location>
        <begin position="26"/>
        <end position="130"/>
    </location>
</feature>